<proteinExistence type="predicted"/>
<dbReference type="AlphaFoldDB" id="A0AAD3HSW6"/>
<name>A0AAD3HSW6_9CHLO</name>
<evidence type="ECO:0000313" key="5">
    <source>
        <dbReference type="EMBL" id="GFR51652.1"/>
    </source>
</evidence>
<evidence type="ECO:0000313" key="6">
    <source>
        <dbReference type="Proteomes" id="UP001054857"/>
    </source>
</evidence>
<keyword evidence="1" id="KW-0489">Methyltransferase</keyword>
<dbReference type="PANTHER" id="PTHR47790">
    <property type="entry name" value="TRNA/TMRNA (URACIL-C(5))-METHYLTRANSFERASE"/>
    <property type="match status" value="1"/>
</dbReference>
<protein>
    <submittedName>
        <fullName evidence="5">Uncharacterized protein</fullName>
    </submittedName>
</protein>
<dbReference type="InterPro" id="IPR010280">
    <property type="entry name" value="U5_MeTrfase_fam"/>
</dbReference>
<evidence type="ECO:0000256" key="4">
    <source>
        <dbReference type="ARBA" id="ARBA00022694"/>
    </source>
</evidence>
<dbReference type="GO" id="GO:0030697">
    <property type="term" value="F:tRNA (uracil(54)-C5)-methyltransferase activity, S-adenosyl methionine-dependent"/>
    <property type="evidence" value="ECO:0007669"/>
    <property type="project" value="InterPro"/>
</dbReference>
<dbReference type="GO" id="GO:0019843">
    <property type="term" value="F:rRNA binding"/>
    <property type="evidence" value="ECO:0007669"/>
    <property type="project" value="TreeGrafter"/>
</dbReference>
<dbReference type="GO" id="GO:0000049">
    <property type="term" value="F:tRNA binding"/>
    <property type="evidence" value="ECO:0007669"/>
    <property type="project" value="TreeGrafter"/>
</dbReference>
<evidence type="ECO:0000256" key="3">
    <source>
        <dbReference type="ARBA" id="ARBA00022691"/>
    </source>
</evidence>
<evidence type="ECO:0000256" key="1">
    <source>
        <dbReference type="ARBA" id="ARBA00022603"/>
    </source>
</evidence>
<accession>A0AAD3HSW6</accession>
<dbReference type="EMBL" id="BMAR01000053">
    <property type="protein sequence ID" value="GFR51652.1"/>
    <property type="molecule type" value="Genomic_DNA"/>
</dbReference>
<reference evidence="5 6" key="1">
    <citation type="journal article" date="2021" name="Sci. Rep.">
        <title>Genome sequencing of the multicellular alga Astrephomene provides insights into convergent evolution of germ-soma differentiation.</title>
        <authorList>
            <person name="Yamashita S."/>
            <person name="Yamamoto K."/>
            <person name="Matsuzaki R."/>
            <person name="Suzuki S."/>
            <person name="Yamaguchi H."/>
            <person name="Hirooka S."/>
            <person name="Minakuchi Y."/>
            <person name="Miyagishima S."/>
            <person name="Kawachi M."/>
            <person name="Toyoda A."/>
            <person name="Nozaki H."/>
        </authorList>
    </citation>
    <scope>NUCLEOTIDE SEQUENCE [LARGE SCALE GENOMIC DNA]</scope>
    <source>
        <strain evidence="5 6">NIES-4017</strain>
    </source>
</reference>
<dbReference type="PANTHER" id="PTHR47790:SF2">
    <property type="entry name" value="TRNA_TMRNA (URACIL-C(5))-METHYLTRANSFERASE"/>
    <property type="match status" value="1"/>
</dbReference>
<comment type="caution">
    <text evidence="5">The sequence shown here is derived from an EMBL/GenBank/DDBJ whole genome shotgun (WGS) entry which is preliminary data.</text>
</comment>
<keyword evidence="2" id="KW-0808">Transferase</keyword>
<organism evidence="5 6">
    <name type="scientific">Astrephomene gubernaculifera</name>
    <dbReference type="NCBI Taxonomy" id="47775"/>
    <lineage>
        <taxon>Eukaryota</taxon>
        <taxon>Viridiplantae</taxon>
        <taxon>Chlorophyta</taxon>
        <taxon>core chlorophytes</taxon>
        <taxon>Chlorophyceae</taxon>
        <taxon>CS clade</taxon>
        <taxon>Chlamydomonadales</taxon>
        <taxon>Astrephomenaceae</taxon>
        <taxon>Astrephomene</taxon>
    </lineage>
</organism>
<dbReference type="GO" id="GO:0032259">
    <property type="term" value="P:methylation"/>
    <property type="evidence" value="ECO:0007669"/>
    <property type="project" value="UniProtKB-KW"/>
</dbReference>
<dbReference type="Pfam" id="PF05958">
    <property type="entry name" value="tRNA_U5-meth_tr"/>
    <property type="match status" value="1"/>
</dbReference>
<keyword evidence="4" id="KW-0819">tRNA processing</keyword>
<sequence>MLFHRQVGKVATTSSRISHFAVPSVAKAYLRLRRNMASSATPAVDTAVATSNNAPAPSLAAEDNSFVTPVTVTTCDESQYKQQLCVKLEKLRELFKEFDPPEVEVFESPPSHYRMRAEFTVEQREGRLHFVMFDNSPAPPPPPPQPDT</sequence>
<evidence type="ECO:0000256" key="2">
    <source>
        <dbReference type="ARBA" id="ARBA00022679"/>
    </source>
</evidence>
<feature type="non-terminal residue" evidence="5">
    <location>
        <position position="148"/>
    </location>
</feature>
<dbReference type="InterPro" id="IPR011869">
    <property type="entry name" value="TrmA_MeTrfase"/>
</dbReference>
<dbReference type="Proteomes" id="UP001054857">
    <property type="component" value="Unassembled WGS sequence"/>
</dbReference>
<keyword evidence="3" id="KW-0949">S-adenosyl-L-methionine</keyword>
<keyword evidence="6" id="KW-1185">Reference proteome</keyword>
<gene>
    <name evidence="5" type="ORF">Agub_g14084</name>
</gene>
<dbReference type="GO" id="GO:0008033">
    <property type="term" value="P:tRNA processing"/>
    <property type="evidence" value="ECO:0007669"/>
    <property type="project" value="UniProtKB-KW"/>
</dbReference>
<dbReference type="GO" id="GO:0005829">
    <property type="term" value="C:cytosol"/>
    <property type="evidence" value="ECO:0007669"/>
    <property type="project" value="TreeGrafter"/>
</dbReference>